<evidence type="ECO:0000313" key="3">
    <source>
        <dbReference type="Proteomes" id="UP000429607"/>
    </source>
</evidence>
<dbReference type="Proteomes" id="UP000435112">
    <property type="component" value="Unassembled WGS sequence"/>
</dbReference>
<evidence type="ECO:0000313" key="2">
    <source>
        <dbReference type="EMBL" id="KAE8981059.1"/>
    </source>
</evidence>
<evidence type="ECO:0000313" key="4">
    <source>
        <dbReference type="Proteomes" id="UP000435112"/>
    </source>
</evidence>
<dbReference type="EMBL" id="QXFU01003368">
    <property type="protein sequence ID" value="KAE8975952.1"/>
    <property type="molecule type" value="Genomic_DNA"/>
</dbReference>
<gene>
    <name evidence="2" type="ORF">PR001_g24109</name>
    <name evidence="1" type="ORF">PR002_g25452</name>
</gene>
<dbReference type="EMBL" id="QXFV01002991">
    <property type="protein sequence ID" value="KAE8981059.1"/>
    <property type="molecule type" value="Genomic_DNA"/>
</dbReference>
<dbReference type="OrthoDB" id="10316706at2759"/>
<name>A0A6A3I3I1_9STRA</name>
<evidence type="ECO:0000313" key="1">
    <source>
        <dbReference type="EMBL" id="KAE8975952.1"/>
    </source>
</evidence>
<dbReference type="Proteomes" id="UP000429607">
    <property type="component" value="Unassembled WGS sequence"/>
</dbReference>
<protein>
    <submittedName>
        <fullName evidence="1">Uncharacterized protein</fullName>
    </submittedName>
</protein>
<accession>A0A6A3I3I1</accession>
<sequence length="139" mass="15190">MLMLRVPPAMSGSGPAVDWELVLHFNGTRAKIKHKDDTLQDMMELTKASGSGGLRPTQVAELSNSILRSNVFSCCGCISSFFGTAELGNGAGRSKGAHLALRRQASAHHGHVPIQFDLRWYMQNLNTTRHQVASKRVSM</sequence>
<proteinExistence type="predicted"/>
<reference evidence="3 4" key="1">
    <citation type="submission" date="2018-09" db="EMBL/GenBank/DDBJ databases">
        <title>Genomic investigation of the strawberry pathogen Phytophthora fragariae indicates pathogenicity is determined by transcriptional variation in three key races.</title>
        <authorList>
            <person name="Adams T.M."/>
            <person name="Armitage A.D."/>
            <person name="Sobczyk M.K."/>
            <person name="Bates H.J."/>
            <person name="Dunwell J.M."/>
            <person name="Nellist C.F."/>
            <person name="Harrison R.J."/>
        </authorList>
    </citation>
    <scope>NUCLEOTIDE SEQUENCE [LARGE SCALE GENOMIC DNA]</scope>
    <source>
        <strain evidence="2 3">SCRP249</strain>
        <strain evidence="1 4">SCRP324</strain>
    </source>
</reference>
<dbReference type="AlphaFoldDB" id="A0A6A3I3I1"/>
<organism evidence="1 4">
    <name type="scientific">Phytophthora rubi</name>
    <dbReference type="NCBI Taxonomy" id="129364"/>
    <lineage>
        <taxon>Eukaryota</taxon>
        <taxon>Sar</taxon>
        <taxon>Stramenopiles</taxon>
        <taxon>Oomycota</taxon>
        <taxon>Peronosporomycetes</taxon>
        <taxon>Peronosporales</taxon>
        <taxon>Peronosporaceae</taxon>
        <taxon>Phytophthora</taxon>
    </lineage>
</organism>
<comment type="caution">
    <text evidence="1">The sequence shown here is derived from an EMBL/GenBank/DDBJ whole genome shotgun (WGS) entry which is preliminary data.</text>
</comment>